<keyword evidence="4 8" id="KW-1133">Transmembrane helix</keyword>
<keyword evidence="2" id="KW-1003">Cell membrane</keyword>
<proteinExistence type="predicted"/>
<evidence type="ECO:0000256" key="7">
    <source>
        <dbReference type="ARBA" id="ARBA00023180"/>
    </source>
</evidence>
<evidence type="ECO:0000256" key="5">
    <source>
        <dbReference type="ARBA" id="ARBA00023136"/>
    </source>
</evidence>
<evidence type="ECO:0000256" key="3">
    <source>
        <dbReference type="ARBA" id="ARBA00022692"/>
    </source>
</evidence>
<evidence type="ECO:0000256" key="1">
    <source>
        <dbReference type="ARBA" id="ARBA00004651"/>
    </source>
</evidence>
<keyword evidence="6" id="KW-0675">Receptor</keyword>
<dbReference type="OrthoDB" id="7851868at2759"/>
<sequence length="627" mass="72620">MFLVSGSLQKGRAQQDLVQSFVMSVCGLICALLLMCCQLAAGRLLATSNRTEMGEKLKQLLVEVSLEKPFNTALVYGKDCVFLPLLKNFDVALVIVTEGTTNFDWDFPSLTLILACGWDADREQNSRTLIKLQRARRLIYMENERIKPNEVCGTFFAKEQYNIAMIYPNFEETSLIYGCRNFQSPNYVELKLEEGRTAIFIQQFLNMQGSDLVTDADQLAPRSMLYRDPHTGETKMLGYVANTINHFVQKVNATLKFRSKSQVVGKTIYYGDIEKLIEEDLLDIGTSLGVVLGRSNLDILTYPYLLNSYCFMMPLPAKLPYNQIYMVIVDPLVLGIIFILFCSFSLLLIYGQATSWKGLTLSQVLLNDKSLRGLLGQSFPWPTSFSKKLKLICMLLCFASVMMTTMYEAYLQSFFTRPPPEPFLRTLEDVDSSRYLIVITKKEADRFSFHNNPSSNRARTKIVDNWSDFLQLRDTFNASYIYPVSEVRWRTYKEQQKLFEEPSFYYSDDICLSRMLFLCIPVRQYLPYRDLFQEHIQRQQEFGLTTFWIDRSFYDMVRLRLTPLEDFSRPQVAAEAIELIDLSWILELYVLALVLSCCFFALELCRGKKSSQKRITWNTILNWHNRN</sequence>
<feature type="transmembrane region" description="Helical" evidence="8">
    <location>
        <begin position="324"/>
        <end position="350"/>
    </location>
</feature>
<evidence type="ECO:0000256" key="4">
    <source>
        <dbReference type="ARBA" id="ARBA00022989"/>
    </source>
</evidence>
<gene>
    <name evidence="9" type="primary">Dwil\GK23024</name>
    <name evidence="9" type="ORF">Dwil_GK23024</name>
</gene>
<dbReference type="PANTHER" id="PTHR42643:SF41">
    <property type="entry name" value="IONOTROPIC RECEPTOR 20A-RELATED"/>
    <property type="match status" value="1"/>
</dbReference>
<dbReference type="InterPro" id="IPR052192">
    <property type="entry name" value="Insect_Ionotropic_Sensory_Rcpt"/>
</dbReference>
<keyword evidence="3 8" id="KW-0812">Transmembrane</keyword>
<feature type="transmembrane region" description="Helical" evidence="8">
    <location>
        <begin position="391"/>
        <end position="410"/>
    </location>
</feature>
<feature type="transmembrane region" description="Helical" evidence="8">
    <location>
        <begin position="21"/>
        <end position="41"/>
    </location>
</feature>
<accession>B4NMU1</accession>
<dbReference type="HOGENOM" id="CLU_021814_2_1_1"/>
<dbReference type="InParanoid" id="B4NMU1"/>
<dbReference type="EMBL" id="CH964282">
    <property type="protein sequence ID" value="EDW85680.2"/>
    <property type="molecule type" value="Genomic_DNA"/>
</dbReference>
<evidence type="ECO:0000313" key="10">
    <source>
        <dbReference type="Proteomes" id="UP000007798"/>
    </source>
</evidence>
<evidence type="ECO:0008006" key="11">
    <source>
        <dbReference type="Google" id="ProtNLM"/>
    </source>
</evidence>
<dbReference type="eggNOG" id="ENOG502T9I5">
    <property type="taxonomic scope" value="Eukaryota"/>
</dbReference>
<dbReference type="FunCoup" id="B4NMU1">
    <property type="interactions" value="18"/>
</dbReference>
<evidence type="ECO:0000256" key="6">
    <source>
        <dbReference type="ARBA" id="ARBA00023170"/>
    </source>
</evidence>
<evidence type="ECO:0000313" key="9">
    <source>
        <dbReference type="EMBL" id="EDW85680.2"/>
    </source>
</evidence>
<dbReference type="PANTHER" id="PTHR42643">
    <property type="entry name" value="IONOTROPIC RECEPTOR 20A-RELATED"/>
    <property type="match status" value="1"/>
</dbReference>
<evidence type="ECO:0000256" key="2">
    <source>
        <dbReference type="ARBA" id="ARBA00022475"/>
    </source>
</evidence>
<comment type="subcellular location">
    <subcellularLocation>
        <location evidence="1">Cell membrane</location>
        <topology evidence="1">Multi-pass membrane protein</topology>
    </subcellularLocation>
</comment>
<keyword evidence="5 8" id="KW-0472">Membrane</keyword>
<dbReference type="GO" id="GO:0005886">
    <property type="term" value="C:plasma membrane"/>
    <property type="evidence" value="ECO:0007669"/>
    <property type="project" value="UniProtKB-SubCell"/>
</dbReference>
<protein>
    <recommendedName>
        <fullName evidence="11">Ionotropic glutamate receptor C-terminal domain-containing protein</fullName>
    </recommendedName>
</protein>
<reference evidence="9 10" key="1">
    <citation type="journal article" date="2007" name="Nature">
        <title>Evolution of genes and genomes on the Drosophila phylogeny.</title>
        <authorList>
            <consortium name="Drosophila 12 Genomes Consortium"/>
            <person name="Clark A.G."/>
            <person name="Eisen M.B."/>
            <person name="Smith D.R."/>
            <person name="Bergman C.M."/>
            <person name="Oliver B."/>
            <person name="Markow T.A."/>
            <person name="Kaufman T.C."/>
            <person name="Kellis M."/>
            <person name="Gelbart W."/>
            <person name="Iyer V.N."/>
            <person name="Pollard D.A."/>
            <person name="Sackton T.B."/>
            <person name="Larracuente A.M."/>
            <person name="Singh N.D."/>
            <person name="Abad J.P."/>
            <person name="Abt D.N."/>
            <person name="Adryan B."/>
            <person name="Aguade M."/>
            <person name="Akashi H."/>
            <person name="Anderson W.W."/>
            <person name="Aquadro C.F."/>
            <person name="Ardell D.H."/>
            <person name="Arguello R."/>
            <person name="Artieri C.G."/>
            <person name="Barbash D.A."/>
            <person name="Barker D."/>
            <person name="Barsanti P."/>
            <person name="Batterham P."/>
            <person name="Batzoglou S."/>
            <person name="Begun D."/>
            <person name="Bhutkar A."/>
            <person name="Blanco E."/>
            <person name="Bosak S.A."/>
            <person name="Bradley R.K."/>
            <person name="Brand A.D."/>
            <person name="Brent M.R."/>
            <person name="Brooks A.N."/>
            <person name="Brown R.H."/>
            <person name="Butlin R.K."/>
            <person name="Caggese C."/>
            <person name="Calvi B.R."/>
            <person name="Bernardo de Carvalho A."/>
            <person name="Caspi A."/>
            <person name="Castrezana S."/>
            <person name="Celniker S.E."/>
            <person name="Chang J.L."/>
            <person name="Chapple C."/>
            <person name="Chatterji S."/>
            <person name="Chinwalla A."/>
            <person name="Civetta A."/>
            <person name="Clifton S.W."/>
            <person name="Comeron J.M."/>
            <person name="Costello J.C."/>
            <person name="Coyne J.A."/>
            <person name="Daub J."/>
            <person name="David R.G."/>
            <person name="Delcher A.L."/>
            <person name="Delehaunty K."/>
            <person name="Do C.B."/>
            <person name="Ebling H."/>
            <person name="Edwards K."/>
            <person name="Eickbush T."/>
            <person name="Evans J.D."/>
            <person name="Filipski A."/>
            <person name="Findeiss S."/>
            <person name="Freyhult E."/>
            <person name="Fulton L."/>
            <person name="Fulton R."/>
            <person name="Garcia A.C."/>
            <person name="Gardiner A."/>
            <person name="Garfield D.A."/>
            <person name="Garvin B.E."/>
            <person name="Gibson G."/>
            <person name="Gilbert D."/>
            <person name="Gnerre S."/>
            <person name="Godfrey J."/>
            <person name="Good R."/>
            <person name="Gotea V."/>
            <person name="Gravely B."/>
            <person name="Greenberg A.J."/>
            <person name="Griffiths-Jones S."/>
            <person name="Gross S."/>
            <person name="Guigo R."/>
            <person name="Gustafson E.A."/>
            <person name="Haerty W."/>
            <person name="Hahn M.W."/>
            <person name="Halligan D.L."/>
            <person name="Halpern A.L."/>
            <person name="Halter G.M."/>
            <person name="Han M.V."/>
            <person name="Heger A."/>
            <person name="Hillier L."/>
            <person name="Hinrichs A.S."/>
            <person name="Holmes I."/>
            <person name="Hoskins R.A."/>
            <person name="Hubisz M.J."/>
            <person name="Hultmark D."/>
            <person name="Huntley M.A."/>
            <person name="Jaffe D.B."/>
            <person name="Jagadeeshan S."/>
            <person name="Jeck W.R."/>
            <person name="Johnson J."/>
            <person name="Jones C.D."/>
            <person name="Jordan W.C."/>
            <person name="Karpen G.H."/>
            <person name="Kataoka E."/>
            <person name="Keightley P.D."/>
            <person name="Kheradpour P."/>
            <person name="Kirkness E.F."/>
            <person name="Koerich L.B."/>
            <person name="Kristiansen K."/>
            <person name="Kudrna D."/>
            <person name="Kulathinal R.J."/>
            <person name="Kumar S."/>
            <person name="Kwok R."/>
            <person name="Lander E."/>
            <person name="Langley C.H."/>
            <person name="Lapoint R."/>
            <person name="Lazzaro B.P."/>
            <person name="Lee S.J."/>
            <person name="Levesque L."/>
            <person name="Li R."/>
            <person name="Lin C.F."/>
            <person name="Lin M.F."/>
            <person name="Lindblad-Toh K."/>
            <person name="Llopart A."/>
            <person name="Long M."/>
            <person name="Low L."/>
            <person name="Lozovsky E."/>
            <person name="Lu J."/>
            <person name="Luo M."/>
            <person name="Machado C.A."/>
            <person name="Makalowski W."/>
            <person name="Marzo M."/>
            <person name="Matsuda M."/>
            <person name="Matzkin L."/>
            <person name="McAllister B."/>
            <person name="McBride C.S."/>
            <person name="McKernan B."/>
            <person name="McKernan K."/>
            <person name="Mendez-Lago M."/>
            <person name="Minx P."/>
            <person name="Mollenhauer M.U."/>
            <person name="Montooth K."/>
            <person name="Mount S.M."/>
            <person name="Mu X."/>
            <person name="Myers E."/>
            <person name="Negre B."/>
            <person name="Newfeld S."/>
            <person name="Nielsen R."/>
            <person name="Noor M.A."/>
            <person name="O'Grady P."/>
            <person name="Pachter L."/>
            <person name="Papaceit M."/>
            <person name="Parisi M.J."/>
            <person name="Parisi M."/>
            <person name="Parts L."/>
            <person name="Pedersen J.S."/>
            <person name="Pesole G."/>
            <person name="Phillippy A.M."/>
            <person name="Ponting C.P."/>
            <person name="Pop M."/>
            <person name="Porcelli D."/>
            <person name="Powell J.R."/>
            <person name="Prohaska S."/>
            <person name="Pruitt K."/>
            <person name="Puig M."/>
            <person name="Quesneville H."/>
            <person name="Ram K.R."/>
            <person name="Rand D."/>
            <person name="Rasmussen M.D."/>
            <person name="Reed L.K."/>
            <person name="Reenan R."/>
            <person name="Reily A."/>
            <person name="Remington K.A."/>
            <person name="Rieger T.T."/>
            <person name="Ritchie M.G."/>
            <person name="Robin C."/>
            <person name="Rogers Y.H."/>
            <person name="Rohde C."/>
            <person name="Rozas J."/>
            <person name="Rubenfield M.J."/>
            <person name="Ruiz A."/>
            <person name="Russo S."/>
            <person name="Salzberg S.L."/>
            <person name="Sanchez-Gracia A."/>
            <person name="Saranga D.J."/>
            <person name="Sato H."/>
            <person name="Schaeffer S.W."/>
            <person name="Schatz M.C."/>
            <person name="Schlenke T."/>
            <person name="Schwartz R."/>
            <person name="Segarra C."/>
            <person name="Singh R.S."/>
            <person name="Sirot L."/>
            <person name="Sirota M."/>
            <person name="Sisneros N.B."/>
            <person name="Smith C.D."/>
            <person name="Smith T.F."/>
            <person name="Spieth J."/>
            <person name="Stage D.E."/>
            <person name="Stark A."/>
            <person name="Stephan W."/>
            <person name="Strausberg R.L."/>
            <person name="Strempel S."/>
            <person name="Sturgill D."/>
            <person name="Sutton G."/>
            <person name="Sutton G.G."/>
            <person name="Tao W."/>
            <person name="Teichmann S."/>
            <person name="Tobari Y.N."/>
            <person name="Tomimura Y."/>
            <person name="Tsolas J.M."/>
            <person name="Valente V.L."/>
            <person name="Venter E."/>
            <person name="Venter J.C."/>
            <person name="Vicario S."/>
            <person name="Vieira F.G."/>
            <person name="Vilella A.J."/>
            <person name="Villasante A."/>
            <person name="Walenz B."/>
            <person name="Wang J."/>
            <person name="Wasserman M."/>
            <person name="Watts T."/>
            <person name="Wilson D."/>
            <person name="Wilson R.K."/>
            <person name="Wing R.A."/>
            <person name="Wolfner M.F."/>
            <person name="Wong A."/>
            <person name="Wong G.K."/>
            <person name="Wu C.I."/>
            <person name="Wu G."/>
            <person name="Yamamoto D."/>
            <person name="Yang H.P."/>
            <person name="Yang S.P."/>
            <person name="Yorke J.A."/>
            <person name="Yoshida K."/>
            <person name="Zdobnov E."/>
            <person name="Zhang P."/>
            <person name="Zhang Y."/>
            <person name="Zimin A.V."/>
            <person name="Baldwin J."/>
            <person name="Abdouelleil A."/>
            <person name="Abdulkadir J."/>
            <person name="Abebe A."/>
            <person name="Abera B."/>
            <person name="Abreu J."/>
            <person name="Acer S.C."/>
            <person name="Aftuck L."/>
            <person name="Alexander A."/>
            <person name="An P."/>
            <person name="Anderson E."/>
            <person name="Anderson S."/>
            <person name="Arachi H."/>
            <person name="Azer M."/>
            <person name="Bachantsang P."/>
            <person name="Barry A."/>
            <person name="Bayul T."/>
            <person name="Berlin A."/>
            <person name="Bessette D."/>
            <person name="Bloom T."/>
            <person name="Blye J."/>
            <person name="Boguslavskiy L."/>
            <person name="Bonnet C."/>
            <person name="Boukhgalter B."/>
            <person name="Bourzgui I."/>
            <person name="Brown A."/>
            <person name="Cahill P."/>
            <person name="Channer S."/>
            <person name="Cheshatsang Y."/>
            <person name="Chuda L."/>
            <person name="Citroen M."/>
            <person name="Collymore A."/>
            <person name="Cooke P."/>
            <person name="Costello M."/>
            <person name="D'Aco K."/>
            <person name="Daza R."/>
            <person name="De Haan G."/>
            <person name="DeGray S."/>
            <person name="DeMaso C."/>
            <person name="Dhargay N."/>
            <person name="Dooley K."/>
            <person name="Dooley E."/>
            <person name="Doricent M."/>
            <person name="Dorje P."/>
            <person name="Dorjee K."/>
            <person name="Dupes A."/>
            <person name="Elong R."/>
            <person name="Falk J."/>
            <person name="Farina A."/>
            <person name="Faro S."/>
            <person name="Ferguson D."/>
            <person name="Fisher S."/>
            <person name="Foley C.D."/>
            <person name="Franke A."/>
            <person name="Friedrich D."/>
            <person name="Gadbois L."/>
            <person name="Gearin G."/>
            <person name="Gearin C.R."/>
            <person name="Giannoukos G."/>
            <person name="Goode T."/>
            <person name="Graham J."/>
            <person name="Grandbois E."/>
            <person name="Grewal S."/>
            <person name="Gyaltsen K."/>
            <person name="Hafez N."/>
            <person name="Hagos B."/>
            <person name="Hall J."/>
            <person name="Henson C."/>
            <person name="Hollinger A."/>
            <person name="Honan T."/>
            <person name="Huard M.D."/>
            <person name="Hughes L."/>
            <person name="Hurhula B."/>
            <person name="Husby M.E."/>
            <person name="Kamat A."/>
            <person name="Kanga B."/>
            <person name="Kashin S."/>
            <person name="Khazanovich D."/>
            <person name="Kisner P."/>
            <person name="Lance K."/>
            <person name="Lara M."/>
            <person name="Lee W."/>
            <person name="Lennon N."/>
            <person name="Letendre F."/>
            <person name="LeVine R."/>
            <person name="Lipovsky A."/>
            <person name="Liu X."/>
            <person name="Liu J."/>
            <person name="Liu S."/>
            <person name="Lokyitsang T."/>
            <person name="Lokyitsang Y."/>
            <person name="Lubonja R."/>
            <person name="Lui A."/>
            <person name="MacDonald P."/>
            <person name="Magnisalis V."/>
            <person name="Maru K."/>
            <person name="Matthews C."/>
            <person name="McCusker W."/>
            <person name="McDonough S."/>
            <person name="Mehta T."/>
            <person name="Meldrim J."/>
            <person name="Meneus L."/>
            <person name="Mihai O."/>
            <person name="Mihalev A."/>
            <person name="Mihova T."/>
            <person name="Mittelman R."/>
            <person name="Mlenga V."/>
            <person name="Montmayeur A."/>
            <person name="Mulrain L."/>
            <person name="Navidi A."/>
            <person name="Naylor J."/>
            <person name="Negash T."/>
            <person name="Nguyen T."/>
            <person name="Nguyen N."/>
            <person name="Nicol R."/>
            <person name="Norbu C."/>
            <person name="Norbu N."/>
            <person name="Novod N."/>
            <person name="O'Neill B."/>
            <person name="Osman S."/>
            <person name="Markiewicz E."/>
            <person name="Oyono O.L."/>
            <person name="Patti C."/>
            <person name="Phunkhang P."/>
            <person name="Pierre F."/>
            <person name="Priest M."/>
            <person name="Raghuraman S."/>
            <person name="Rege F."/>
            <person name="Reyes R."/>
            <person name="Rise C."/>
            <person name="Rogov P."/>
            <person name="Ross K."/>
            <person name="Ryan E."/>
            <person name="Settipalli S."/>
            <person name="Shea T."/>
            <person name="Sherpa N."/>
            <person name="Shi L."/>
            <person name="Shih D."/>
            <person name="Sparrow T."/>
            <person name="Spaulding J."/>
            <person name="Stalker J."/>
            <person name="Stange-Thomann N."/>
            <person name="Stavropoulos S."/>
            <person name="Stone C."/>
            <person name="Strader C."/>
            <person name="Tesfaye S."/>
            <person name="Thomson T."/>
            <person name="Thoulutsang Y."/>
            <person name="Thoulutsang D."/>
            <person name="Topham K."/>
            <person name="Topping I."/>
            <person name="Tsamla T."/>
            <person name="Vassiliev H."/>
            <person name="Vo A."/>
            <person name="Wangchuk T."/>
            <person name="Wangdi T."/>
            <person name="Weiand M."/>
            <person name="Wilkinson J."/>
            <person name="Wilson A."/>
            <person name="Yadav S."/>
            <person name="Young G."/>
            <person name="Yu Q."/>
            <person name="Zembek L."/>
            <person name="Zhong D."/>
            <person name="Zimmer A."/>
            <person name="Zwirko Z."/>
            <person name="Jaffe D.B."/>
            <person name="Alvarez P."/>
            <person name="Brockman W."/>
            <person name="Butler J."/>
            <person name="Chin C."/>
            <person name="Gnerre S."/>
            <person name="Grabherr M."/>
            <person name="Kleber M."/>
            <person name="Mauceli E."/>
            <person name="MacCallum I."/>
        </authorList>
    </citation>
    <scope>NUCLEOTIDE SEQUENCE [LARGE SCALE GENOMIC DNA]</scope>
    <source>
        <strain evidence="10">Tucson 14030-0811.24</strain>
    </source>
</reference>
<name>B4NMU1_DROWI</name>
<organism evidence="9 10">
    <name type="scientific">Drosophila willistoni</name>
    <name type="common">Fruit fly</name>
    <dbReference type="NCBI Taxonomy" id="7260"/>
    <lineage>
        <taxon>Eukaryota</taxon>
        <taxon>Metazoa</taxon>
        <taxon>Ecdysozoa</taxon>
        <taxon>Arthropoda</taxon>
        <taxon>Hexapoda</taxon>
        <taxon>Insecta</taxon>
        <taxon>Pterygota</taxon>
        <taxon>Neoptera</taxon>
        <taxon>Endopterygota</taxon>
        <taxon>Diptera</taxon>
        <taxon>Brachycera</taxon>
        <taxon>Muscomorpha</taxon>
        <taxon>Ephydroidea</taxon>
        <taxon>Drosophilidae</taxon>
        <taxon>Drosophila</taxon>
        <taxon>Sophophora</taxon>
    </lineage>
</organism>
<dbReference type="Proteomes" id="UP000007798">
    <property type="component" value="Unassembled WGS sequence"/>
</dbReference>
<feature type="transmembrane region" description="Helical" evidence="8">
    <location>
        <begin position="584"/>
        <end position="605"/>
    </location>
</feature>
<evidence type="ECO:0000256" key="8">
    <source>
        <dbReference type="SAM" id="Phobius"/>
    </source>
</evidence>
<keyword evidence="7" id="KW-0325">Glycoprotein</keyword>
<keyword evidence="10" id="KW-1185">Reference proteome</keyword>
<dbReference type="KEGG" id="dwi:6652343"/>
<dbReference type="AlphaFoldDB" id="B4NMU1"/>